<evidence type="ECO:0000256" key="9">
    <source>
        <dbReference type="RuleBase" id="RU003355"/>
    </source>
</evidence>
<dbReference type="InterPro" id="IPR022398">
    <property type="entry name" value="Peptidase_S8_His-AS"/>
</dbReference>
<keyword evidence="3 8" id="KW-0645">Protease</keyword>
<accession>W9GA39</accession>
<evidence type="ECO:0000256" key="10">
    <source>
        <dbReference type="SAM" id="MobiDB-lite"/>
    </source>
</evidence>
<dbReference type="InterPro" id="IPR015500">
    <property type="entry name" value="Peptidase_S8_subtilisin-rel"/>
</dbReference>
<feature type="active site" description="Charge relay system" evidence="7 8">
    <location>
        <position position="266"/>
    </location>
</feature>
<dbReference type="Proteomes" id="UP000019489">
    <property type="component" value="Unassembled WGS sequence"/>
</dbReference>
<dbReference type="InterPro" id="IPR006311">
    <property type="entry name" value="TAT_signal"/>
</dbReference>
<gene>
    <name evidence="13" type="ORF">N865_13900</name>
</gene>
<dbReference type="GO" id="GO:0004252">
    <property type="term" value="F:serine-type endopeptidase activity"/>
    <property type="evidence" value="ECO:0007669"/>
    <property type="project" value="UniProtKB-UniRule"/>
</dbReference>
<keyword evidence="5 8" id="KW-0378">Hydrolase</keyword>
<dbReference type="PROSITE" id="PS00137">
    <property type="entry name" value="SUBTILASE_HIS"/>
    <property type="match status" value="1"/>
</dbReference>
<keyword evidence="4" id="KW-0732">Signal</keyword>
<evidence type="ECO:0000313" key="13">
    <source>
        <dbReference type="EMBL" id="EWT00739.1"/>
    </source>
</evidence>
<dbReference type="PIRSF" id="PIRSF037852">
    <property type="entry name" value="Subtilisin_rel_SAV5721"/>
    <property type="match status" value="1"/>
</dbReference>
<dbReference type="Gene3D" id="3.40.50.200">
    <property type="entry name" value="Peptidase S8/S53 domain"/>
    <property type="match status" value="1"/>
</dbReference>
<evidence type="ECO:0000256" key="1">
    <source>
        <dbReference type="ARBA" id="ARBA00011073"/>
    </source>
</evidence>
<dbReference type="InterPro" id="IPR017296">
    <property type="entry name" value="Peptidase_S8A_SAM-P45"/>
</dbReference>
<feature type="active site" description="Charge relay system" evidence="7 8">
    <location>
        <position position="298"/>
    </location>
</feature>
<dbReference type="InterPro" id="IPR051048">
    <property type="entry name" value="Peptidase_S8/S53_subtilisin"/>
</dbReference>
<dbReference type="STRING" id="1386089.N865_13900"/>
<evidence type="ECO:0000313" key="14">
    <source>
        <dbReference type="Proteomes" id="UP000019489"/>
    </source>
</evidence>
<dbReference type="SUPFAM" id="SSF52025">
    <property type="entry name" value="PA domain"/>
    <property type="match status" value="1"/>
</dbReference>
<dbReference type="InterPro" id="IPR046450">
    <property type="entry name" value="PA_dom_sf"/>
</dbReference>
<dbReference type="InterPro" id="IPR000209">
    <property type="entry name" value="Peptidase_S8/S53_dom"/>
</dbReference>
<feature type="region of interest" description="Disordered" evidence="10">
    <location>
        <begin position="178"/>
        <end position="211"/>
    </location>
</feature>
<evidence type="ECO:0000256" key="7">
    <source>
        <dbReference type="PIRSR" id="PIRSR615500-1"/>
    </source>
</evidence>
<evidence type="ECO:0000256" key="3">
    <source>
        <dbReference type="ARBA" id="ARBA00022670"/>
    </source>
</evidence>
<sequence>MSDHPRPVAGPHRRRGLPVIAGAVALAVGAGVVAPTGGALAADAGTTDSARTQPASPTGERTVTLITGDVVHVTTTAQGQQVLTVDRVNDLQGGYQTQSYGGDTYVIPDEAQAYLASGVLDEHLFNITELLDQGYDDASSPALPIIVEYTSTRQRSAATPPGAKLSRTLPSIRGAALTTPRQSSAAFWDAATPRTQRDGTSAATPSGAGTVAGAVPTTTSFGGGIAHIWLDGKVKADLAEAVPQVKAPQAWAAGFDGTGVKVAVLDTGIDQTHPDLAGKLDEVRSFVPGEGTEDVNGHGTHVASTIAGTGAASSGKLKGVAPGADLLVGKVLSNSGSGLNSWIIAGMEWGAANAPVVSMSLGSQEASDGTDPMALAVNRLTEQTGALFVIAAGNTGAPGTIGSPGAADDALTIGAVDKQDRLAYFSSQGPRIGDRALKPDMVAPGMSIVAARSAQSSGTGFYTSKSGTSMATPMVSGAAAIVVQRHPDWKAPQLKAALMSTADGIGTNAPYQFGTGRLDVAKALGPVRATGSAYLGFTDWPHTGDPEQTRDITYTNSSDQPVDLALQTNVNGPTGPVTDLVHLSASTVTVPANGSATVHVAADPDDVSGVGAFTGTVTATSADGAVSLRTSVGLVKEEERYSLNIHMVGRDGKPAGGFAYVYRYGDDRSSTVPIDPETGMASAQRLLPGKYMVTSWMPVPGAHGPDSAGVALLGTPEMTLGKDTTVTLDARAANLVSVTTPRPSEDSYRRTEWFRSTGDAGQYQTFAASYTSTPAVQDVLAAPVTAPAAGAYEFQTRWRRVAPRLELTAAYDKRVKLDEVYQAGTLRLDGKRTFATVWAGIGDAAAYADLDVKGKAVLVRRSDTVTWRDRAKNAAAAGAALLVIVNDRAGTLYEPTGGVNLPVVSLTKAQGDPVAAAAEAGKLTLESDATEFAPYLYDLVKHYEGRIPEDLSYEPTETELARVDTTFNGTEGLVFELRADCRPWHWPPCIGPTEVVGAPMSRVDWVSTDPATGWYADVQTASGWEQRHDRVSYQPGAHERIDWFAPVTHPRLGPGFWGPRRDGRWMAINVAPSGGGSPLVTGYDDGDVTSRLYQAGTLLRTSKSQSISMTVPATDGTAEYRYEMDTARSAAYGTSLRTKSAWTFRTGQDIGDDWQYLPFLQLGFDVTTDLGNAVKAGPHEIRLTAAHVAGVVGGGTVQGSTLEVSTDDGVTWRPASLRSTGTGAWVAKVDVQAGQWISLRAKAWDDKGNAVNQEVIRAYTVR</sequence>
<dbReference type="SUPFAM" id="SSF52743">
    <property type="entry name" value="Subtilisin-like"/>
    <property type="match status" value="1"/>
</dbReference>
<evidence type="ECO:0000256" key="4">
    <source>
        <dbReference type="ARBA" id="ARBA00022729"/>
    </source>
</evidence>
<comment type="similarity">
    <text evidence="1 8 9">Belongs to the peptidase S8 family.</text>
</comment>
<dbReference type="InterPro" id="IPR014756">
    <property type="entry name" value="Ig_E-set"/>
</dbReference>
<dbReference type="InterPro" id="IPR023828">
    <property type="entry name" value="Peptidase_S8_Ser-AS"/>
</dbReference>
<dbReference type="InterPro" id="IPR036852">
    <property type="entry name" value="Peptidase_S8/S53_dom_sf"/>
</dbReference>
<feature type="domain" description="PA" evidence="12">
    <location>
        <begin position="843"/>
        <end position="912"/>
    </location>
</feature>
<name>W9GA39_9MICO</name>
<evidence type="ECO:0000256" key="5">
    <source>
        <dbReference type="ARBA" id="ARBA00022801"/>
    </source>
</evidence>
<dbReference type="PANTHER" id="PTHR43399:SF4">
    <property type="entry name" value="CELL WALL-ASSOCIATED PROTEASE"/>
    <property type="match status" value="1"/>
</dbReference>
<keyword evidence="2" id="KW-0964">Secreted</keyword>
<dbReference type="Pfam" id="PF00082">
    <property type="entry name" value="Peptidase_S8"/>
    <property type="match status" value="1"/>
</dbReference>
<dbReference type="GO" id="GO:0006508">
    <property type="term" value="P:proteolysis"/>
    <property type="evidence" value="ECO:0007669"/>
    <property type="project" value="UniProtKB-KW"/>
</dbReference>
<evidence type="ECO:0000259" key="11">
    <source>
        <dbReference type="Pfam" id="PF00082"/>
    </source>
</evidence>
<dbReference type="Pfam" id="PF02225">
    <property type="entry name" value="PA"/>
    <property type="match status" value="1"/>
</dbReference>
<dbReference type="PROSITE" id="PS00136">
    <property type="entry name" value="SUBTILASE_ASP"/>
    <property type="match status" value="1"/>
</dbReference>
<dbReference type="InterPro" id="IPR023827">
    <property type="entry name" value="Peptidase_S8_Asp-AS"/>
</dbReference>
<dbReference type="PATRIC" id="fig|1386089.3.peg.3017"/>
<evidence type="ECO:0000256" key="2">
    <source>
        <dbReference type="ARBA" id="ARBA00022525"/>
    </source>
</evidence>
<organism evidence="13 14">
    <name type="scientific">Intrasporangium oryzae NRRL B-24470</name>
    <dbReference type="NCBI Taxonomy" id="1386089"/>
    <lineage>
        <taxon>Bacteria</taxon>
        <taxon>Bacillati</taxon>
        <taxon>Actinomycetota</taxon>
        <taxon>Actinomycetes</taxon>
        <taxon>Micrococcales</taxon>
        <taxon>Intrasporangiaceae</taxon>
        <taxon>Intrasporangium</taxon>
    </lineage>
</organism>
<protein>
    <submittedName>
        <fullName evidence="13">Peptidase S8</fullName>
    </submittedName>
</protein>
<evidence type="ECO:0000256" key="8">
    <source>
        <dbReference type="PROSITE-ProRule" id="PRU01240"/>
    </source>
</evidence>
<dbReference type="PROSITE" id="PS51892">
    <property type="entry name" value="SUBTILASE"/>
    <property type="match status" value="1"/>
</dbReference>
<reference evidence="13 14" key="1">
    <citation type="submission" date="2013-08" db="EMBL/GenBank/DDBJ databases">
        <title>Intrasporangium oryzae NRRL B-24470.</title>
        <authorList>
            <person name="Liu H."/>
            <person name="Wang G."/>
        </authorList>
    </citation>
    <scope>NUCLEOTIDE SEQUENCE [LARGE SCALE GENOMIC DNA]</scope>
    <source>
        <strain evidence="13 14">NRRL B-24470</strain>
    </source>
</reference>
<dbReference type="InterPro" id="IPR003137">
    <property type="entry name" value="PA_domain"/>
</dbReference>
<dbReference type="SUPFAM" id="SSF81296">
    <property type="entry name" value="E set domains"/>
    <property type="match status" value="1"/>
</dbReference>
<feature type="active site" description="Charge relay system" evidence="7 8">
    <location>
        <position position="469"/>
    </location>
</feature>
<dbReference type="AlphaFoldDB" id="W9GA39"/>
<dbReference type="eggNOG" id="COG1404">
    <property type="taxonomic scope" value="Bacteria"/>
</dbReference>
<keyword evidence="14" id="KW-1185">Reference proteome</keyword>
<proteinExistence type="inferred from homology"/>
<dbReference type="PROSITE" id="PS00138">
    <property type="entry name" value="SUBTILASE_SER"/>
    <property type="match status" value="1"/>
</dbReference>
<dbReference type="PRINTS" id="PR00723">
    <property type="entry name" value="SUBTILISIN"/>
</dbReference>
<evidence type="ECO:0000256" key="6">
    <source>
        <dbReference type="ARBA" id="ARBA00022825"/>
    </source>
</evidence>
<dbReference type="EMBL" id="AWSA01000035">
    <property type="protein sequence ID" value="EWT00739.1"/>
    <property type="molecule type" value="Genomic_DNA"/>
</dbReference>
<feature type="domain" description="Peptidase S8/S53" evidence="11">
    <location>
        <begin position="257"/>
        <end position="516"/>
    </location>
</feature>
<comment type="caution">
    <text evidence="13">The sequence shown here is derived from an EMBL/GenBank/DDBJ whole genome shotgun (WGS) entry which is preliminary data.</text>
</comment>
<feature type="compositionally biased region" description="Low complexity" evidence="10">
    <location>
        <begin position="199"/>
        <end position="211"/>
    </location>
</feature>
<dbReference type="PANTHER" id="PTHR43399">
    <property type="entry name" value="SUBTILISIN-RELATED"/>
    <property type="match status" value="1"/>
</dbReference>
<dbReference type="Gene3D" id="2.60.40.650">
    <property type="match status" value="1"/>
</dbReference>
<dbReference type="Gene3D" id="3.50.30.30">
    <property type="match status" value="1"/>
</dbReference>
<dbReference type="CDD" id="cd07487">
    <property type="entry name" value="Peptidases_S8_1"/>
    <property type="match status" value="1"/>
</dbReference>
<evidence type="ECO:0000259" key="12">
    <source>
        <dbReference type="Pfam" id="PF02225"/>
    </source>
</evidence>
<dbReference type="PROSITE" id="PS51318">
    <property type="entry name" value="TAT"/>
    <property type="match status" value="1"/>
</dbReference>
<keyword evidence="6 8" id="KW-0720">Serine protease</keyword>